<evidence type="ECO:0000256" key="4">
    <source>
        <dbReference type="SAM" id="MobiDB-lite"/>
    </source>
</evidence>
<organism evidence="5 6">
    <name type="scientific">Mesonia phycicola</name>
    <dbReference type="NCBI Taxonomy" id="579105"/>
    <lineage>
        <taxon>Bacteria</taxon>
        <taxon>Pseudomonadati</taxon>
        <taxon>Bacteroidota</taxon>
        <taxon>Flavobacteriia</taxon>
        <taxon>Flavobacteriales</taxon>
        <taxon>Flavobacteriaceae</taxon>
        <taxon>Mesonia</taxon>
    </lineage>
</organism>
<keyword evidence="6" id="KW-1185">Reference proteome</keyword>
<dbReference type="InterPro" id="IPR024930">
    <property type="entry name" value="Skp_dom_sf"/>
</dbReference>
<dbReference type="OrthoDB" id="9788552at2"/>
<dbReference type="STRING" id="579105.SAMN04488096_105303"/>
<dbReference type="SUPFAM" id="SSF111384">
    <property type="entry name" value="OmpH-like"/>
    <property type="match status" value="1"/>
</dbReference>
<dbReference type="GO" id="GO:0005829">
    <property type="term" value="C:cytosol"/>
    <property type="evidence" value="ECO:0007669"/>
    <property type="project" value="TreeGrafter"/>
</dbReference>
<reference evidence="5 6" key="1">
    <citation type="submission" date="2016-11" db="EMBL/GenBank/DDBJ databases">
        <authorList>
            <person name="Jaros S."/>
            <person name="Januszkiewicz K."/>
            <person name="Wedrychowicz H."/>
        </authorList>
    </citation>
    <scope>NUCLEOTIDE SEQUENCE [LARGE SCALE GENOMIC DNA]</scope>
    <source>
        <strain evidence="5 6">DSM 21425</strain>
    </source>
</reference>
<feature type="region of interest" description="Disordered" evidence="4">
    <location>
        <begin position="175"/>
        <end position="269"/>
    </location>
</feature>
<dbReference type="SMART" id="SM00935">
    <property type="entry name" value="OmpH"/>
    <property type="match status" value="1"/>
</dbReference>
<dbReference type="EMBL" id="FQYY01000005">
    <property type="protein sequence ID" value="SHI89884.1"/>
    <property type="molecule type" value="Genomic_DNA"/>
</dbReference>
<sequence>MKNSFLIFFFFLTLPTITIAQKSIKVAYVDMEYILDHVPEYKEATTQLEARTQKWKSEIETKMQHVENMKQELENERVLLTKELIEEREEEIDYEEKAILAYQEEKFGPQGQFIVQKRQLIQPVQDQVFNAVQEIGEKRQYDFIFENSADALLLFSAKRHDISDQVLKIIEVSSRKNDREDKKEDESDDKYKSVEQAEEDKEKAEEREALLQQKQDERDEIMNDRQKTRDSIREARQKEFEERRAKLMEDRQRKKDSLQQLRDQQKNGG</sequence>
<protein>
    <submittedName>
        <fullName evidence="5">Periplasmic chaperone for outer membrane proteins Skp</fullName>
    </submittedName>
</protein>
<evidence type="ECO:0000256" key="1">
    <source>
        <dbReference type="ARBA" id="ARBA00009091"/>
    </source>
</evidence>
<evidence type="ECO:0000313" key="6">
    <source>
        <dbReference type="Proteomes" id="UP000184225"/>
    </source>
</evidence>
<proteinExistence type="inferred from homology"/>
<dbReference type="Proteomes" id="UP000184225">
    <property type="component" value="Unassembled WGS sequence"/>
</dbReference>
<dbReference type="AlphaFoldDB" id="A0A1M6EWM9"/>
<keyword evidence="3" id="KW-0175">Coiled coil</keyword>
<accession>A0A1M6EWM9</accession>
<evidence type="ECO:0000313" key="5">
    <source>
        <dbReference type="EMBL" id="SHI89884.1"/>
    </source>
</evidence>
<dbReference type="Pfam" id="PF03938">
    <property type="entry name" value="OmpH"/>
    <property type="match status" value="1"/>
</dbReference>
<feature type="coiled-coil region" evidence="3">
    <location>
        <begin position="56"/>
        <end position="105"/>
    </location>
</feature>
<keyword evidence="2" id="KW-0732">Signal</keyword>
<dbReference type="GO" id="GO:0051082">
    <property type="term" value="F:unfolded protein binding"/>
    <property type="evidence" value="ECO:0007669"/>
    <property type="project" value="InterPro"/>
</dbReference>
<evidence type="ECO:0000256" key="2">
    <source>
        <dbReference type="ARBA" id="ARBA00022729"/>
    </source>
</evidence>
<dbReference type="PANTHER" id="PTHR35089:SF1">
    <property type="entry name" value="CHAPERONE PROTEIN SKP"/>
    <property type="match status" value="1"/>
</dbReference>
<gene>
    <name evidence="5" type="ORF">SAMN04488096_105303</name>
</gene>
<feature type="compositionally biased region" description="Basic and acidic residues" evidence="4">
    <location>
        <begin position="175"/>
        <end position="257"/>
    </location>
</feature>
<comment type="similarity">
    <text evidence="1">Belongs to the Skp family.</text>
</comment>
<evidence type="ECO:0000256" key="3">
    <source>
        <dbReference type="SAM" id="Coils"/>
    </source>
</evidence>
<name>A0A1M6EWM9_9FLAO</name>
<dbReference type="RefSeq" id="WP_073150866.1">
    <property type="nucleotide sequence ID" value="NZ_FQYY01000005.1"/>
</dbReference>
<dbReference type="PANTHER" id="PTHR35089">
    <property type="entry name" value="CHAPERONE PROTEIN SKP"/>
    <property type="match status" value="1"/>
</dbReference>
<dbReference type="InterPro" id="IPR005632">
    <property type="entry name" value="Chaperone_Skp"/>
</dbReference>
<dbReference type="GO" id="GO:0050821">
    <property type="term" value="P:protein stabilization"/>
    <property type="evidence" value="ECO:0007669"/>
    <property type="project" value="TreeGrafter"/>
</dbReference>
<dbReference type="Gene3D" id="3.30.910.20">
    <property type="entry name" value="Skp domain"/>
    <property type="match status" value="1"/>
</dbReference>